<keyword evidence="4" id="KW-0479">Metal-binding</keyword>
<dbReference type="PROSITE" id="PS01011">
    <property type="entry name" value="FOLYLPOLYGLU_SYNT_1"/>
    <property type="match status" value="1"/>
</dbReference>
<dbReference type="Pfam" id="PF02875">
    <property type="entry name" value="Mur_ligase_C"/>
    <property type="match status" value="1"/>
</dbReference>
<keyword evidence="6 10" id="KW-0067">ATP-binding</keyword>
<dbReference type="Proteomes" id="UP001451571">
    <property type="component" value="Chromosome"/>
</dbReference>
<dbReference type="PIRSF" id="PIRSF001563">
    <property type="entry name" value="Folylpolyglu_synth"/>
    <property type="match status" value="1"/>
</dbReference>
<dbReference type="InterPro" id="IPR036615">
    <property type="entry name" value="Mur_ligase_C_dom_sf"/>
</dbReference>
<keyword evidence="5 10" id="KW-0547">Nucleotide-binding</keyword>
<dbReference type="SUPFAM" id="SSF53244">
    <property type="entry name" value="MurD-like peptide ligases, peptide-binding domain"/>
    <property type="match status" value="1"/>
</dbReference>
<gene>
    <name evidence="13" type="ORF">V6984_17265</name>
</gene>
<dbReference type="NCBIfam" id="TIGR01499">
    <property type="entry name" value="folC"/>
    <property type="match status" value="1"/>
</dbReference>
<evidence type="ECO:0000256" key="3">
    <source>
        <dbReference type="ARBA" id="ARBA00022598"/>
    </source>
</evidence>
<comment type="similarity">
    <text evidence="1 10">Belongs to the folylpolyglutamate synthase family.</text>
</comment>
<keyword evidence="3 10" id="KW-0436">Ligase</keyword>
<accession>A0ABZ3EU68</accession>
<dbReference type="PANTHER" id="PTHR11136:SF0">
    <property type="entry name" value="DIHYDROFOLATE SYNTHETASE-RELATED"/>
    <property type="match status" value="1"/>
</dbReference>
<dbReference type="EMBL" id="CP146256">
    <property type="protein sequence ID" value="XAH73237.1"/>
    <property type="molecule type" value="Genomic_DNA"/>
</dbReference>
<evidence type="ECO:0000256" key="4">
    <source>
        <dbReference type="ARBA" id="ARBA00022723"/>
    </source>
</evidence>
<feature type="domain" description="Mur ligase C-terminal" evidence="11">
    <location>
        <begin position="311"/>
        <end position="431"/>
    </location>
</feature>
<dbReference type="InterPro" id="IPR036565">
    <property type="entry name" value="Mur-like_cat_sf"/>
</dbReference>
<evidence type="ECO:0000256" key="6">
    <source>
        <dbReference type="ARBA" id="ARBA00022840"/>
    </source>
</evidence>
<dbReference type="RefSeq" id="WP_342756844.1">
    <property type="nucleotide sequence ID" value="NZ_CP146256.1"/>
</dbReference>
<evidence type="ECO:0000313" key="13">
    <source>
        <dbReference type="EMBL" id="XAH73237.1"/>
    </source>
</evidence>
<name>A0ABZ3EU68_9FIRM</name>
<dbReference type="InterPro" id="IPR013221">
    <property type="entry name" value="Mur_ligase_cen"/>
</dbReference>
<dbReference type="Gene3D" id="3.40.1190.10">
    <property type="entry name" value="Mur-like, catalytic domain"/>
    <property type="match status" value="1"/>
</dbReference>
<organism evidence="13 14">
    <name type="scientific">Kineothrix sedimenti</name>
    <dbReference type="NCBI Taxonomy" id="3123317"/>
    <lineage>
        <taxon>Bacteria</taxon>
        <taxon>Bacillati</taxon>
        <taxon>Bacillota</taxon>
        <taxon>Clostridia</taxon>
        <taxon>Lachnospirales</taxon>
        <taxon>Lachnospiraceae</taxon>
        <taxon>Kineothrix</taxon>
    </lineage>
</organism>
<dbReference type="Gene3D" id="3.90.190.20">
    <property type="entry name" value="Mur ligase, C-terminal domain"/>
    <property type="match status" value="1"/>
</dbReference>
<feature type="domain" description="Mur ligase central" evidence="12">
    <location>
        <begin position="147"/>
        <end position="284"/>
    </location>
</feature>
<evidence type="ECO:0000259" key="12">
    <source>
        <dbReference type="Pfam" id="PF08245"/>
    </source>
</evidence>
<keyword evidence="7" id="KW-0460">Magnesium</keyword>
<evidence type="ECO:0000259" key="11">
    <source>
        <dbReference type="Pfam" id="PF02875"/>
    </source>
</evidence>
<dbReference type="SUPFAM" id="SSF53623">
    <property type="entry name" value="MurD-like peptide ligases, catalytic domain"/>
    <property type="match status" value="1"/>
</dbReference>
<sequence>MRSYHETEEYLLNVPKFTMLKGGPESTWLTRKNTLEDTSRFLELLGNPGSSKKVIHVAGTNGKGSVCAYLCSVLGEAGYRAGMFCSPHLVEMRERFRLNGVPVEEEAFTKAFEAVMDKIELMREVSGNSAYHPTFFEFLFFMGMLIFEDKGVDYIVLETGLGGRLDATNTVKSPVLTVITEIGMDHMEYLGDTVGKIAGEKAGILKPCAPVVFCDKRKEASEVILKRAKMLGIQAFPVTGDDYINVNLTNKSIDFSFHSRYYDYIRLTVSTKALYQVENASIAARCIEVLQDPKVTLKHLTEGIRKTVWEGRMEEIMPGIFLEGAHNEDGIRAFVQSVSADSCKGKRYMLFSTVLDKDYESMVRILEEKPLFELTALTRLDSRRAAPMEALCAAFEKYGSGSYEVFACSKDALAFLMDRKKERDYIYIVGSLYLVGEIKALLRRRTDD</sequence>
<evidence type="ECO:0000256" key="2">
    <source>
        <dbReference type="ARBA" id="ARBA00013025"/>
    </source>
</evidence>
<keyword evidence="14" id="KW-1185">Reference proteome</keyword>
<evidence type="ECO:0000256" key="1">
    <source>
        <dbReference type="ARBA" id="ARBA00008276"/>
    </source>
</evidence>
<evidence type="ECO:0000256" key="10">
    <source>
        <dbReference type="PIRNR" id="PIRNR001563"/>
    </source>
</evidence>
<dbReference type="GO" id="GO:0016874">
    <property type="term" value="F:ligase activity"/>
    <property type="evidence" value="ECO:0007669"/>
    <property type="project" value="UniProtKB-KW"/>
</dbReference>
<dbReference type="PANTHER" id="PTHR11136">
    <property type="entry name" value="FOLYLPOLYGLUTAMATE SYNTHASE-RELATED"/>
    <property type="match status" value="1"/>
</dbReference>
<proteinExistence type="inferred from homology"/>
<dbReference type="InterPro" id="IPR018109">
    <property type="entry name" value="Folylpolyglutamate_synth_CS"/>
</dbReference>
<dbReference type="InterPro" id="IPR001645">
    <property type="entry name" value="Folylpolyglutamate_synth"/>
</dbReference>
<reference evidence="13 14" key="1">
    <citation type="submission" date="2024-02" db="EMBL/GenBank/DDBJ databases">
        <title>Bacterial strain from lacustrine sediment.</title>
        <authorList>
            <person name="Petit C."/>
            <person name="Fadhlaoui K."/>
        </authorList>
    </citation>
    <scope>NUCLEOTIDE SEQUENCE [LARGE SCALE GENOMIC DNA]</scope>
    <source>
        <strain evidence="13 14">IPX-CK</strain>
    </source>
</reference>
<dbReference type="InterPro" id="IPR004101">
    <property type="entry name" value="Mur_ligase_C"/>
</dbReference>
<comment type="catalytic activity">
    <reaction evidence="9">
        <text>(6S)-5,6,7,8-tetrahydrofolyl-(gamma-L-Glu)(n) + L-glutamate + ATP = (6S)-5,6,7,8-tetrahydrofolyl-(gamma-L-Glu)(n+1) + ADP + phosphate + H(+)</text>
        <dbReference type="Rhea" id="RHEA:10580"/>
        <dbReference type="Rhea" id="RHEA-COMP:14738"/>
        <dbReference type="Rhea" id="RHEA-COMP:14740"/>
        <dbReference type="ChEBI" id="CHEBI:15378"/>
        <dbReference type="ChEBI" id="CHEBI:29985"/>
        <dbReference type="ChEBI" id="CHEBI:30616"/>
        <dbReference type="ChEBI" id="CHEBI:43474"/>
        <dbReference type="ChEBI" id="CHEBI:141005"/>
        <dbReference type="ChEBI" id="CHEBI:456216"/>
        <dbReference type="EC" id="6.3.2.17"/>
    </reaction>
</comment>
<evidence type="ECO:0000256" key="9">
    <source>
        <dbReference type="ARBA" id="ARBA00047493"/>
    </source>
</evidence>
<evidence type="ECO:0000256" key="5">
    <source>
        <dbReference type="ARBA" id="ARBA00022741"/>
    </source>
</evidence>
<dbReference type="EC" id="6.3.2.17" evidence="2"/>
<protein>
    <recommendedName>
        <fullName evidence="2">tetrahydrofolate synthase</fullName>
        <ecNumber evidence="2">6.3.2.17</ecNumber>
    </recommendedName>
    <alternativeName>
        <fullName evidence="8">Tetrahydrofolylpolyglutamate synthase</fullName>
    </alternativeName>
</protein>
<evidence type="ECO:0000256" key="7">
    <source>
        <dbReference type="ARBA" id="ARBA00022842"/>
    </source>
</evidence>
<evidence type="ECO:0000313" key="14">
    <source>
        <dbReference type="Proteomes" id="UP001451571"/>
    </source>
</evidence>
<evidence type="ECO:0000256" key="8">
    <source>
        <dbReference type="ARBA" id="ARBA00030592"/>
    </source>
</evidence>
<dbReference type="Pfam" id="PF08245">
    <property type="entry name" value="Mur_ligase_M"/>
    <property type="match status" value="1"/>
</dbReference>